<reference evidence="1 2" key="1">
    <citation type="journal article" date="2018" name="Mol. Biol. Evol.">
        <title>Analysis of the draft genome of the red seaweed Gracilariopsis chorda provides insights into genome size evolution in Rhodophyta.</title>
        <authorList>
            <person name="Lee J."/>
            <person name="Yang E.C."/>
            <person name="Graf L."/>
            <person name="Yang J.H."/>
            <person name="Qiu H."/>
            <person name="Zel Zion U."/>
            <person name="Chan C.X."/>
            <person name="Stephens T.G."/>
            <person name="Weber A.P.M."/>
            <person name="Boo G.H."/>
            <person name="Boo S.M."/>
            <person name="Kim K.M."/>
            <person name="Shin Y."/>
            <person name="Jung M."/>
            <person name="Lee S.J."/>
            <person name="Yim H.S."/>
            <person name="Lee J.H."/>
            <person name="Bhattacharya D."/>
            <person name="Yoon H.S."/>
        </authorList>
    </citation>
    <scope>NUCLEOTIDE SEQUENCE [LARGE SCALE GENOMIC DNA]</scope>
    <source>
        <strain evidence="1 2">SKKU-2015</strain>
        <tissue evidence="1">Whole body</tissue>
    </source>
</reference>
<protein>
    <submittedName>
        <fullName evidence="1">CST complex subunit TEN1</fullName>
    </submittedName>
</protein>
<dbReference type="InterPro" id="IPR029146">
    <property type="entry name" value="Ten1_animal_plant"/>
</dbReference>
<organism evidence="1 2">
    <name type="scientific">Gracilariopsis chorda</name>
    <dbReference type="NCBI Taxonomy" id="448386"/>
    <lineage>
        <taxon>Eukaryota</taxon>
        <taxon>Rhodophyta</taxon>
        <taxon>Florideophyceae</taxon>
        <taxon>Rhodymeniophycidae</taxon>
        <taxon>Gracilariales</taxon>
        <taxon>Gracilariaceae</taxon>
        <taxon>Gracilariopsis</taxon>
    </lineage>
</organism>
<dbReference type="GO" id="GO:0003697">
    <property type="term" value="F:single-stranded DNA binding"/>
    <property type="evidence" value="ECO:0007669"/>
    <property type="project" value="InterPro"/>
</dbReference>
<dbReference type="Proteomes" id="UP000247409">
    <property type="component" value="Unassembled WGS sequence"/>
</dbReference>
<dbReference type="OrthoDB" id="342190at2759"/>
<comment type="caution">
    <text evidence="1">The sequence shown here is derived from an EMBL/GenBank/DDBJ whole genome shotgun (WGS) entry which is preliminary data.</text>
</comment>
<sequence length="124" mass="14462">MSAANMPDIKSGKLMQLSELDDWKPDDRHGSAVRVIGRLKSLDYRRKLIFIEYRTRQLAVHTEQLGEPVFGSDQIGKLFMFLGELERFDNELLLRARIARELTGVDPDLYDRCLKVRKDFDKSF</sequence>
<dbReference type="AlphaFoldDB" id="A0A2V3J550"/>
<dbReference type="Pfam" id="PF15490">
    <property type="entry name" value="Ten1_2"/>
    <property type="match status" value="1"/>
</dbReference>
<gene>
    <name evidence="1" type="ORF">BWQ96_01076</name>
</gene>
<proteinExistence type="predicted"/>
<evidence type="ECO:0000313" key="2">
    <source>
        <dbReference type="Proteomes" id="UP000247409"/>
    </source>
</evidence>
<dbReference type="EMBL" id="NBIV01000008">
    <property type="protein sequence ID" value="PXF49127.1"/>
    <property type="molecule type" value="Genomic_DNA"/>
</dbReference>
<dbReference type="GO" id="GO:1990879">
    <property type="term" value="C:CST complex"/>
    <property type="evidence" value="ECO:0007669"/>
    <property type="project" value="InterPro"/>
</dbReference>
<dbReference type="InterPro" id="IPR012340">
    <property type="entry name" value="NA-bd_OB-fold"/>
</dbReference>
<evidence type="ECO:0000313" key="1">
    <source>
        <dbReference type="EMBL" id="PXF49127.1"/>
    </source>
</evidence>
<accession>A0A2V3J550</accession>
<name>A0A2V3J550_9FLOR</name>
<dbReference type="Gene3D" id="2.40.50.140">
    <property type="entry name" value="Nucleic acid-binding proteins"/>
    <property type="match status" value="1"/>
</dbReference>
<keyword evidence="2" id="KW-1185">Reference proteome</keyword>